<keyword evidence="2" id="KW-0808">Transferase</keyword>
<dbReference type="RefSeq" id="WP_243654931.1">
    <property type="nucleotide sequence ID" value="NZ_SMFR01000002.1"/>
</dbReference>
<proteinExistence type="predicted"/>
<dbReference type="GO" id="GO:0016747">
    <property type="term" value="F:acyltransferase activity, transferring groups other than amino-acyl groups"/>
    <property type="evidence" value="ECO:0007669"/>
    <property type="project" value="InterPro"/>
</dbReference>
<dbReference type="PANTHER" id="PTHR43610">
    <property type="entry name" value="BLL6696 PROTEIN"/>
    <property type="match status" value="1"/>
</dbReference>
<protein>
    <submittedName>
        <fullName evidence="2">RimJ/RimL family protein N-acetyltransferase</fullName>
    </submittedName>
</protein>
<dbReference type="InterPro" id="IPR000182">
    <property type="entry name" value="GNAT_dom"/>
</dbReference>
<evidence type="ECO:0000313" key="2">
    <source>
        <dbReference type="EMBL" id="TCJ97545.1"/>
    </source>
</evidence>
<dbReference type="EMBL" id="SMFR01000002">
    <property type="protein sequence ID" value="TCJ97545.1"/>
    <property type="molecule type" value="Genomic_DNA"/>
</dbReference>
<evidence type="ECO:0000313" key="3">
    <source>
        <dbReference type="Proteomes" id="UP000294856"/>
    </source>
</evidence>
<name>A0A4V2PBI1_9NOCA</name>
<reference evidence="2 3" key="1">
    <citation type="submission" date="2019-03" db="EMBL/GenBank/DDBJ databases">
        <title>Genomic Encyclopedia of Type Strains, Phase IV (KMG-IV): sequencing the most valuable type-strain genomes for metagenomic binning, comparative biology and taxonomic classification.</title>
        <authorList>
            <person name="Goeker M."/>
        </authorList>
    </citation>
    <scope>NUCLEOTIDE SEQUENCE [LARGE SCALE GENOMIC DNA]</scope>
    <source>
        <strain evidence="2 3">DSM 44684</strain>
    </source>
</reference>
<dbReference type="Pfam" id="PF13302">
    <property type="entry name" value="Acetyltransf_3"/>
    <property type="match status" value="1"/>
</dbReference>
<comment type="caution">
    <text evidence="2">The sequence shown here is derived from an EMBL/GenBank/DDBJ whole genome shotgun (WGS) entry which is preliminary data.</text>
</comment>
<sequence>MSTIDDLHRFEPVSDPRPVDSPWPPLVWPIPDEVVLTGDVVRLTTADPEADAAELFRALDHEQAWTHIPLRTEDADRLADQLARWRADPEWHPWTVRLVRDVRGIPAGSIIGMTSYLNVSVRDARLEIGATVYSPAVWGSAVNPAAKHLLLGYAFDTLRTGRVQIKTDVRNHRSQQAIARLGAHYEGTLRREFRRTDGTVRDTALFSITAEDWPDVNERLTARLRTHDAKL</sequence>
<dbReference type="Proteomes" id="UP000294856">
    <property type="component" value="Unassembled WGS sequence"/>
</dbReference>
<dbReference type="InterPro" id="IPR016181">
    <property type="entry name" value="Acyl_CoA_acyltransferase"/>
</dbReference>
<dbReference type="AlphaFoldDB" id="A0A4V2PBI1"/>
<dbReference type="Gene3D" id="3.40.630.30">
    <property type="match status" value="1"/>
</dbReference>
<organism evidence="2 3">
    <name type="scientific">Nocardia alba</name>
    <dbReference type="NCBI Taxonomy" id="225051"/>
    <lineage>
        <taxon>Bacteria</taxon>
        <taxon>Bacillati</taxon>
        <taxon>Actinomycetota</taxon>
        <taxon>Actinomycetes</taxon>
        <taxon>Mycobacteriales</taxon>
        <taxon>Nocardiaceae</taxon>
        <taxon>Nocardia</taxon>
    </lineage>
</organism>
<accession>A0A4V2PBI1</accession>
<feature type="domain" description="N-acetyltransferase" evidence="1">
    <location>
        <begin position="45"/>
        <end position="183"/>
    </location>
</feature>
<dbReference type="SUPFAM" id="SSF55729">
    <property type="entry name" value="Acyl-CoA N-acyltransferases (Nat)"/>
    <property type="match status" value="1"/>
</dbReference>
<dbReference type="STRING" id="1210063.GCA_001612665_01249"/>
<gene>
    <name evidence="2" type="ORF">DFR71_3588</name>
</gene>
<dbReference type="PANTHER" id="PTHR43610:SF1">
    <property type="entry name" value="N-ACETYLTRANSFERASE DOMAIN-CONTAINING PROTEIN"/>
    <property type="match status" value="1"/>
</dbReference>
<keyword evidence="3" id="KW-1185">Reference proteome</keyword>
<evidence type="ECO:0000259" key="1">
    <source>
        <dbReference type="Pfam" id="PF13302"/>
    </source>
</evidence>